<dbReference type="GO" id="GO:0005847">
    <property type="term" value="C:mRNA cleavage and polyadenylation specificity factor complex"/>
    <property type="evidence" value="ECO:0007669"/>
    <property type="project" value="TreeGrafter"/>
</dbReference>
<dbReference type="InterPro" id="IPR032460">
    <property type="entry name" value="Symplekin/Pta1_N"/>
</dbReference>
<organism evidence="7 8">
    <name type="scientific">Globisporangium ultimum (strain ATCC 200006 / CBS 805.95 / DAOM BR144)</name>
    <name type="common">Pythium ultimum</name>
    <dbReference type="NCBI Taxonomy" id="431595"/>
    <lineage>
        <taxon>Eukaryota</taxon>
        <taxon>Sar</taxon>
        <taxon>Stramenopiles</taxon>
        <taxon>Oomycota</taxon>
        <taxon>Peronosporomycetes</taxon>
        <taxon>Pythiales</taxon>
        <taxon>Pythiaceae</taxon>
        <taxon>Globisporangium</taxon>
    </lineage>
</organism>
<feature type="region of interest" description="Disordered" evidence="4">
    <location>
        <begin position="1232"/>
        <end position="1262"/>
    </location>
</feature>
<evidence type="ECO:0008006" key="9">
    <source>
        <dbReference type="Google" id="ProtNLM"/>
    </source>
</evidence>
<dbReference type="PANTHER" id="PTHR15245">
    <property type="entry name" value="SYMPLEKIN-RELATED"/>
    <property type="match status" value="1"/>
</dbReference>
<name>K3X403_GLOUD</name>
<sequence>MELPALEREVLALLGDVPTSGSNADQCALFQRVQELVFHRDPSGDAHALLHAAMPFMNTLAQHQNAALVTAVLQFLTQAAKRSAAFLRDVYDVSNTLLMLSFTTEKNVLSAIQLALSSLSQAFLYANDSNNDSDVALIEQKRALWSAVTTTVEQAMEIVATAPLAPIGGASDANNNNRSALVWLRTWKLLECAALLLSVSKDAAMYRDPARSNVQPDDVTLDRIASSAAHPVLEKSALEKLGSLVVERMCARLSTGLEASGSLGKREWCVALNSLALVAALRPHFMVRILPTLVALQNYDNSNSVSDTGVVHATLKANLVKLLSHPSAQAFADEVTECLIALGASERAFRAISNSKVPRRKYVTGASLSKTRIGKRSAQTMAERVKNDTNKRHRIGDGSSSGPNGSSSSAASASTTTGPPAAITHEGIVNMASSAVVNLVLESFASELPSPPPANLKLDLTPSELKTRMVALLARLATPSSVLAIENSNKRMRDPRRRRDPRVAAQLQQEQPALVCIFDDAETVDEVSDWISKNASSVAEPLISVTEDNVVQVFLKSVDGVWCREMAVAALARILENEYGVTIRGDEQLRESVLCRLASSPWLLLTDERNQPIVSEDPRQLDQSMIALPAVYETILAFVLEDYAVRSTLATALLYHEYTRFTTCQVRSTTGQSSMVVVPTDALYRKAVTYFLGTLHQKIDLSSASDKKLFGALVLQLPRITTEVLVVLAKLFDEPNGVVLGITVLRDLIKERAVSQTPALRMLLRYTCHDDEKCRNSSIRCVANQLYALESLKEPIEKFAIHLVHSLQTATVHDDQDEESKATDTVTEGDVEMEASATVATEAEEKAPVDTKVSVKQPAWLDAQLRAMQTSEQALATELLTFAAQHEQDMQLSKPVDNDESETLRRIELYLALCAKKPTLLAHVIAAYAHASESVRQVIFHAIEKLIKHLKQRGGTSNVVAQLHGFETNALGLVCHIIQILSVRTRSSSSSEDAAATEELVQQVLGLYHEHAQIPDSISVLIPILPSIRAETLFPLLPPLLALPPPRLSVAITKLLEAMPPQVVAPIDLLVALHHVDLRSEPAMQKKVIQAINLCVEHRHAFPSDVLLHVCRVLVQDEKISKLALRTLILSVTAYPNLQQDMTALLEILVERHVWEMEDALWKGFVKCAALIQPASFPLLLHKLPVAQLRVVLDDEPDLRALLCEFVKEEGGTGAAANLSAELRECIGLQHDATGGPDDAMNANVAEADEPSKQEEGDDVQN</sequence>
<feature type="domain" description="Symplekin/Pta1 N-terminal" evidence="5">
    <location>
        <begin position="112"/>
        <end position="353"/>
    </location>
</feature>
<dbReference type="InterPro" id="IPR011989">
    <property type="entry name" value="ARM-like"/>
</dbReference>
<evidence type="ECO:0000259" key="5">
    <source>
        <dbReference type="Pfam" id="PF11935"/>
    </source>
</evidence>
<feature type="domain" description="Symplekin C-terminal" evidence="6">
    <location>
        <begin position="1018"/>
        <end position="1194"/>
    </location>
</feature>
<dbReference type="AlphaFoldDB" id="K3X403"/>
<evidence type="ECO:0000256" key="1">
    <source>
        <dbReference type="ARBA" id="ARBA00004123"/>
    </source>
</evidence>
<feature type="compositionally biased region" description="Low complexity" evidence="4">
    <location>
        <begin position="398"/>
        <end position="422"/>
    </location>
</feature>
<dbReference type="PANTHER" id="PTHR15245:SF20">
    <property type="entry name" value="SYMPLEKIN"/>
    <property type="match status" value="1"/>
</dbReference>
<protein>
    <recommendedName>
        <fullName evidence="9">Symplekin C-terminal domain-containing protein</fullName>
    </recommendedName>
</protein>
<dbReference type="Proteomes" id="UP000019132">
    <property type="component" value="Unassembled WGS sequence"/>
</dbReference>
<keyword evidence="3" id="KW-0539">Nucleus</keyword>
<evidence type="ECO:0000256" key="3">
    <source>
        <dbReference type="ARBA" id="ARBA00023242"/>
    </source>
</evidence>
<dbReference type="eggNOG" id="KOG1895">
    <property type="taxonomic scope" value="Eukaryota"/>
</dbReference>
<dbReference type="STRING" id="431595.K3X403"/>
<dbReference type="InterPro" id="IPR016024">
    <property type="entry name" value="ARM-type_fold"/>
</dbReference>
<reference evidence="8" key="2">
    <citation type="submission" date="2010-04" db="EMBL/GenBank/DDBJ databases">
        <authorList>
            <person name="Buell R."/>
            <person name="Hamilton J."/>
            <person name="Hostetler J."/>
        </authorList>
    </citation>
    <scope>NUCLEOTIDE SEQUENCE [LARGE SCALE GENOMIC DNA]</scope>
    <source>
        <strain evidence="8">DAOM:BR144</strain>
    </source>
</reference>
<dbReference type="Gene3D" id="1.25.10.10">
    <property type="entry name" value="Leucine-rich Repeat Variant"/>
    <property type="match status" value="1"/>
</dbReference>
<feature type="region of interest" description="Disordered" evidence="4">
    <location>
        <begin position="371"/>
        <end position="422"/>
    </location>
</feature>
<dbReference type="OMA" id="NVRYGIM"/>
<reference evidence="8" key="1">
    <citation type="journal article" date="2010" name="Genome Biol.">
        <title>Genome sequence of the necrotrophic plant pathogen Pythium ultimum reveals original pathogenicity mechanisms and effector repertoire.</title>
        <authorList>
            <person name="Levesque C.A."/>
            <person name="Brouwer H."/>
            <person name="Cano L."/>
            <person name="Hamilton J.P."/>
            <person name="Holt C."/>
            <person name="Huitema E."/>
            <person name="Raffaele S."/>
            <person name="Robideau G.P."/>
            <person name="Thines M."/>
            <person name="Win J."/>
            <person name="Zerillo M.M."/>
            <person name="Beakes G.W."/>
            <person name="Boore J.L."/>
            <person name="Busam D."/>
            <person name="Dumas B."/>
            <person name="Ferriera S."/>
            <person name="Fuerstenberg S.I."/>
            <person name="Gachon C.M."/>
            <person name="Gaulin E."/>
            <person name="Govers F."/>
            <person name="Grenville-Briggs L."/>
            <person name="Horner N."/>
            <person name="Hostetler J."/>
            <person name="Jiang R.H."/>
            <person name="Johnson J."/>
            <person name="Krajaejun T."/>
            <person name="Lin H."/>
            <person name="Meijer H.J."/>
            <person name="Moore B."/>
            <person name="Morris P."/>
            <person name="Phuntmart V."/>
            <person name="Puiu D."/>
            <person name="Shetty J."/>
            <person name="Stajich J.E."/>
            <person name="Tripathy S."/>
            <person name="Wawra S."/>
            <person name="van West P."/>
            <person name="Whitty B.R."/>
            <person name="Coutinho P.M."/>
            <person name="Henrissat B."/>
            <person name="Martin F."/>
            <person name="Thomas P.D."/>
            <person name="Tyler B.M."/>
            <person name="De Vries R.P."/>
            <person name="Kamoun S."/>
            <person name="Yandell M."/>
            <person name="Tisserat N."/>
            <person name="Buell C.R."/>
        </authorList>
    </citation>
    <scope>NUCLEOTIDE SEQUENCE</scope>
    <source>
        <strain evidence="8">DAOM:BR144</strain>
    </source>
</reference>
<dbReference type="GO" id="GO:0006397">
    <property type="term" value="P:mRNA processing"/>
    <property type="evidence" value="ECO:0007669"/>
    <property type="project" value="UniProtKB-KW"/>
</dbReference>
<keyword evidence="8" id="KW-1185">Reference proteome</keyword>
<dbReference type="Pfam" id="PF12295">
    <property type="entry name" value="Symplekin_C"/>
    <property type="match status" value="1"/>
</dbReference>
<evidence type="ECO:0000259" key="6">
    <source>
        <dbReference type="Pfam" id="PF12295"/>
    </source>
</evidence>
<dbReference type="EnsemblProtists" id="PYU1_T011952">
    <property type="protein sequence ID" value="PYU1_T011952"/>
    <property type="gene ID" value="PYU1_G011926"/>
</dbReference>
<evidence type="ECO:0000313" key="8">
    <source>
        <dbReference type="Proteomes" id="UP000019132"/>
    </source>
</evidence>
<evidence type="ECO:0000256" key="4">
    <source>
        <dbReference type="SAM" id="MobiDB-lite"/>
    </source>
</evidence>
<accession>K3X403</accession>
<dbReference type="EMBL" id="GL376621">
    <property type="status" value="NOT_ANNOTATED_CDS"/>
    <property type="molecule type" value="Genomic_DNA"/>
</dbReference>
<comment type="subcellular location">
    <subcellularLocation>
        <location evidence="1">Nucleus</location>
    </subcellularLocation>
</comment>
<reference evidence="7" key="3">
    <citation type="submission" date="2015-02" db="UniProtKB">
        <authorList>
            <consortium name="EnsemblProtists"/>
        </authorList>
    </citation>
    <scope>IDENTIFICATION</scope>
    <source>
        <strain evidence="7">DAOM BR144</strain>
    </source>
</reference>
<dbReference type="HOGENOM" id="CLU_007051_0_0_1"/>
<evidence type="ECO:0000256" key="2">
    <source>
        <dbReference type="ARBA" id="ARBA00022664"/>
    </source>
</evidence>
<dbReference type="InterPro" id="IPR022075">
    <property type="entry name" value="Symplekin_C"/>
</dbReference>
<dbReference type="InterPro" id="IPR021850">
    <property type="entry name" value="Symplekin/Pta1"/>
</dbReference>
<proteinExistence type="predicted"/>
<evidence type="ECO:0000313" key="7">
    <source>
        <dbReference type="EnsemblProtists" id="PYU1_T011952"/>
    </source>
</evidence>
<dbReference type="SUPFAM" id="SSF48371">
    <property type="entry name" value="ARM repeat"/>
    <property type="match status" value="1"/>
</dbReference>
<dbReference type="InParanoid" id="K3X403"/>
<keyword evidence="2" id="KW-0507">mRNA processing</keyword>
<dbReference type="VEuPathDB" id="FungiDB:PYU1_G011926"/>
<dbReference type="Pfam" id="PF11935">
    <property type="entry name" value="SYMPK_PTA1_N"/>
    <property type="match status" value="1"/>
</dbReference>